<evidence type="ECO:0000313" key="3">
    <source>
        <dbReference type="EMBL" id="PSJ55660.1"/>
    </source>
</evidence>
<dbReference type="SUPFAM" id="SSF54534">
    <property type="entry name" value="FKBP-like"/>
    <property type="match status" value="1"/>
</dbReference>
<dbReference type="GO" id="GO:0032784">
    <property type="term" value="P:regulation of DNA-templated transcription elongation"/>
    <property type="evidence" value="ECO:0007669"/>
    <property type="project" value="InterPro"/>
</dbReference>
<dbReference type="Pfam" id="PF01272">
    <property type="entry name" value="GreA_GreB"/>
    <property type="match status" value="1"/>
</dbReference>
<dbReference type="GO" id="GO:0016301">
    <property type="term" value="F:kinase activity"/>
    <property type="evidence" value="ECO:0007669"/>
    <property type="project" value="UniProtKB-KW"/>
</dbReference>
<protein>
    <submittedName>
        <fullName evidence="3">Nucleoside-diphosphate kinase</fullName>
    </submittedName>
</protein>
<keyword evidence="4" id="KW-1185">Reference proteome</keyword>
<evidence type="ECO:0000256" key="1">
    <source>
        <dbReference type="SAM" id="MobiDB-lite"/>
    </source>
</evidence>
<sequence>MSNKDVCLLTTKDYTILEVMQERCLGRDDPIRELLRRKLDGATVVFRDDIPSTVVTLSSRVSYRIDDGPAETRIVAHDEMRGMVGSVLSITNPRGLALLGLAEGQSITIRRIDGEEETLTVQEVVYQPEAAKREADTLQRGGVPPKPRGPILRLVHRSDDVPLRPKRELLAPFDGGPDDPGPSAA</sequence>
<organism evidence="3 4">
    <name type="scientific">Pseudaminobacter soli</name>
    <name type="common">ex Li et al. 2025</name>
    <dbReference type="NCBI Taxonomy" id="1295366"/>
    <lineage>
        <taxon>Bacteria</taxon>
        <taxon>Pseudomonadati</taxon>
        <taxon>Pseudomonadota</taxon>
        <taxon>Alphaproteobacteria</taxon>
        <taxon>Hyphomicrobiales</taxon>
        <taxon>Phyllobacteriaceae</taxon>
        <taxon>Pseudaminobacter</taxon>
    </lineage>
</organism>
<accession>A0A2P7RZM0</accession>
<keyword evidence="3" id="KW-0418">Kinase</keyword>
<dbReference type="InterPro" id="IPR001437">
    <property type="entry name" value="Tscrpt_elong_fac_GreA/B_C"/>
</dbReference>
<dbReference type="GO" id="GO:0003677">
    <property type="term" value="F:DNA binding"/>
    <property type="evidence" value="ECO:0007669"/>
    <property type="project" value="InterPro"/>
</dbReference>
<dbReference type="AlphaFoldDB" id="A0A2P7RZM0"/>
<feature type="compositionally biased region" description="Basic and acidic residues" evidence="1">
    <location>
        <begin position="156"/>
        <end position="169"/>
    </location>
</feature>
<evidence type="ECO:0000313" key="4">
    <source>
        <dbReference type="Proteomes" id="UP000240653"/>
    </source>
</evidence>
<dbReference type="Gene3D" id="3.10.50.30">
    <property type="entry name" value="Transcription elongation factor, GreA/GreB, C-terminal domain"/>
    <property type="match status" value="1"/>
</dbReference>
<dbReference type="RefSeq" id="WP_106727058.1">
    <property type="nucleotide sequence ID" value="NZ_PXYL01000023.1"/>
</dbReference>
<proteinExistence type="predicted"/>
<evidence type="ECO:0000259" key="2">
    <source>
        <dbReference type="Pfam" id="PF01272"/>
    </source>
</evidence>
<keyword evidence="3" id="KW-0808">Transferase</keyword>
<dbReference type="OrthoDB" id="7873913at2"/>
<dbReference type="EMBL" id="PXYL01000023">
    <property type="protein sequence ID" value="PSJ55660.1"/>
    <property type="molecule type" value="Genomic_DNA"/>
</dbReference>
<feature type="domain" description="Transcription elongation factor GreA/GreB C-terminal" evidence="2">
    <location>
        <begin position="51"/>
        <end position="124"/>
    </location>
</feature>
<dbReference type="Proteomes" id="UP000240653">
    <property type="component" value="Unassembled WGS sequence"/>
</dbReference>
<name>A0A2P7RZM0_9HYPH</name>
<gene>
    <name evidence="3" type="ORF">C7I85_26660</name>
</gene>
<dbReference type="InterPro" id="IPR036953">
    <property type="entry name" value="GreA/GreB_C_sf"/>
</dbReference>
<comment type="caution">
    <text evidence="3">The sequence shown here is derived from an EMBL/GenBank/DDBJ whole genome shotgun (WGS) entry which is preliminary data.</text>
</comment>
<feature type="region of interest" description="Disordered" evidence="1">
    <location>
        <begin position="133"/>
        <end position="185"/>
    </location>
</feature>
<reference evidence="3 4" key="1">
    <citation type="submission" date="2018-03" db="EMBL/GenBank/DDBJ databases">
        <title>The draft genome of Mesorhizobium soli JCM 19897.</title>
        <authorList>
            <person name="Li L."/>
            <person name="Liu L."/>
            <person name="Liang L."/>
            <person name="Wang T."/>
            <person name="Zhang X."/>
        </authorList>
    </citation>
    <scope>NUCLEOTIDE SEQUENCE [LARGE SCALE GENOMIC DNA]</scope>
    <source>
        <strain evidence="3 4">JCM 19897</strain>
    </source>
</reference>